<dbReference type="SUPFAM" id="SSF81271">
    <property type="entry name" value="TGS-like"/>
    <property type="match status" value="1"/>
</dbReference>
<dbReference type="PANTHER" id="PTHR42753">
    <property type="entry name" value="MITOCHONDRIAL RIBOSOME PROTEIN L39/PROLYL-TRNA LIGASE FAMILY MEMBER"/>
    <property type="match status" value="1"/>
</dbReference>
<dbReference type="InterPro" id="IPR012676">
    <property type="entry name" value="TGS-like"/>
</dbReference>
<evidence type="ECO:0000256" key="7">
    <source>
        <dbReference type="ARBA" id="ARBA00075914"/>
    </source>
</evidence>
<dbReference type="GO" id="GO:1990904">
    <property type="term" value="C:ribonucleoprotein complex"/>
    <property type="evidence" value="ECO:0007669"/>
    <property type="project" value="UniProtKB-KW"/>
</dbReference>
<dbReference type="OrthoDB" id="5870821at2759"/>
<evidence type="ECO:0000256" key="1">
    <source>
        <dbReference type="ARBA" id="ARBA00004173"/>
    </source>
</evidence>
<keyword evidence="3" id="KW-0496">Mitochondrion</keyword>
<dbReference type="InterPro" id="IPR018163">
    <property type="entry name" value="Thr/Ala-tRNA-synth_IIc_edit"/>
</dbReference>
<dbReference type="PANTHER" id="PTHR42753:SF9">
    <property type="entry name" value="LARGE RIBOSOMAL SUBUNIT PROTEIN ML39"/>
    <property type="match status" value="1"/>
</dbReference>
<keyword evidence="4" id="KW-0687">Ribonucleoprotein</keyword>
<dbReference type="VEuPathDB" id="VectorBase:ISCP_009904"/>
<dbReference type="SUPFAM" id="SSF55186">
    <property type="entry name" value="ThrRS/AlaRS common domain"/>
    <property type="match status" value="1"/>
</dbReference>
<dbReference type="Gene3D" id="3.30.980.10">
    <property type="entry name" value="Threonyl-trna Synthetase, Chain A, domain 2"/>
    <property type="match status" value="1"/>
</dbReference>
<dbReference type="PROSITE" id="PS51880">
    <property type="entry name" value="TGS"/>
    <property type="match status" value="1"/>
</dbReference>
<evidence type="ECO:0000256" key="5">
    <source>
        <dbReference type="ARBA" id="ARBA00061231"/>
    </source>
</evidence>
<dbReference type="InterPro" id="IPR004095">
    <property type="entry name" value="TGS"/>
</dbReference>
<protein>
    <recommendedName>
        <fullName evidence="6">Large ribosomal subunit protein mL39</fullName>
    </recommendedName>
    <alternativeName>
        <fullName evidence="7">39S ribosomal protein L39, mitochondrial</fullName>
    </alternativeName>
</protein>
<dbReference type="Pfam" id="PF02824">
    <property type="entry name" value="TGS"/>
    <property type="match status" value="1"/>
</dbReference>
<dbReference type="GeneID" id="8050482"/>
<dbReference type="RefSeq" id="XP_029840366.1">
    <property type="nucleotide sequence ID" value="XM_029984506.4"/>
</dbReference>
<proteinExistence type="inferred from homology"/>
<evidence type="ECO:0000313" key="9">
    <source>
        <dbReference type="EMBL" id="MOY39310.1"/>
    </source>
</evidence>
<evidence type="ECO:0000256" key="3">
    <source>
        <dbReference type="ARBA" id="ARBA00023128"/>
    </source>
</evidence>
<dbReference type="GO" id="GO:0000166">
    <property type="term" value="F:nucleotide binding"/>
    <property type="evidence" value="ECO:0007669"/>
    <property type="project" value="InterPro"/>
</dbReference>
<evidence type="ECO:0000256" key="2">
    <source>
        <dbReference type="ARBA" id="ARBA00022980"/>
    </source>
</evidence>
<sequence length="364" mass="41817">MSLNRSRHVLLALRRACGRQRNFCSYVVAGQSKLTNEEVRKKRTQLFSKEKERQSALITRVEKIEVKYTGPLEQCTLVMNKNLSTPHDCARHIHESLVQRAVIAEVDGRSWDMCRPLTQDCELTFQFYRDRYPYFVNKAFWRTGSFLLGYIVEHAFKDNFYVQLHSWPQPQVRSGSFVYNIDLNIENWQPREDELHVLSGMGRRLTAGGHRFERLEVDASLALKIFEDNKYKVEQIPRIASMSATGNSVTLYRLLDHVDISSGPMIGSLDQIWRFKVVAVHPIETSLGVMYRFQGLAIPNEFTMSEFAFNVCCDRARKMNFTGLPRKHTATDGDVPDGIDSDDTQVSHDIIFEKPSPPTAFPSG</sequence>
<dbReference type="InterPro" id="IPR050062">
    <property type="entry name" value="Pro-tRNA_synthetase"/>
</dbReference>
<keyword evidence="2 9" id="KW-0689">Ribosomal protein</keyword>
<dbReference type="InterPro" id="IPR012675">
    <property type="entry name" value="Beta-grasp_dom_sf"/>
</dbReference>
<dbReference type="VEuPathDB" id="VectorBase:ISCI018045"/>
<dbReference type="FunFam" id="3.30.980.10:FF:000006">
    <property type="entry name" value="39S ribosomal protein L39, mitochondrial"/>
    <property type="match status" value="1"/>
</dbReference>
<dbReference type="KEGG" id="isc:8050482"/>
<evidence type="ECO:0000256" key="6">
    <source>
        <dbReference type="ARBA" id="ARBA00071662"/>
    </source>
</evidence>
<feature type="non-terminal residue" evidence="9">
    <location>
        <position position="364"/>
    </location>
</feature>
<evidence type="ECO:0000256" key="4">
    <source>
        <dbReference type="ARBA" id="ARBA00023274"/>
    </source>
</evidence>
<dbReference type="OMA" id="YNCAQHL"/>
<dbReference type="EMBL" id="GHJT01005339">
    <property type="protein sequence ID" value="MOY39310.1"/>
    <property type="molecule type" value="Transcribed_RNA"/>
</dbReference>
<dbReference type="Gene3D" id="3.10.20.30">
    <property type="match status" value="1"/>
</dbReference>
<dbReference type="AlphaFoldDB" id="A0A4D5RPZ7"/>
<reference evidence="9" key="1">
    <citation type="submission" date="2019-04" db="EMBL/GenBank/DDBJ databases">
        <title>An insight into the mialome of Ixodes scapularis.</title>
        <authorList>
            <person name="Ribeiro J.M."/>
            <person name="Mather T.N."/>
            <person name="Karim S."/>
        </authorList>
    </citation>
    <scope>NUCLEOTIDE SEQUENCE</scope>
</reference>
<name>A0A4D5RPZ7_IXOSC</name>
<comment type="similarity">
    <text evidence="5">Belongs to the mitochondrion-specific ribosomal protein mL39 family.</text>
</comment>
<feature type="domain" description="TGS" evidence="8">
    <location>
        <begin position="62"/>
        <end position="127"/>
    </location>
</feature>
<evidence type="ECO:0000259" key="8">
    <source>
        <dbReference type="PROSITE" id="PS51880"/>
    </source>
</evidence>
<accession>A0A4D5RPZ7</accession>
<dbReference type="VEuPathDB" id="VectorBase:ISCW018045"/>
<dbReference type="CTD" id="54148"/>
<dbReference type="CDD" id="cd01667">
    <property type="entry name" value="TGS_ThrRS"/>
    <property type="match status" value="1"/>
</dbReference>
<comment type="subcellular location">
    <subcellularLocation>
        <location evidence="1">Mitochondrion</location>
    </subcellularLocation>
</comment>
<dbReference type="GO" id="GO:0005739">
    <property type="term" value="C:mitochondrion"/>
    <property type="evidence" value="ECO:0007669"/>
    <property type="project" value="UniProtKB-SubCell"/>
</dbReference>
<organism evidence="9">
    <name type="scientific">Ixodes scapularis</name>
    <name type="common">Black-legged tick</name>
    <name type="synonym">Deer tick</name>
    <dbReference type="NCBI Taxonomy" id="6945"/>
    <lineage>
        <taxon>Eukaryota</taxon>
        <taxon>Metazoa</taxon>
        <taxon>Ecdysozoa</taxon>
        <taxon>Arthropoda</taxon>
        <taxon>Chelicerata</taxon>
        <taxon>Arachnida</taxon>
        <taxon>Acari</taxon>
        <taxon>Parasitiformes</taxon>
        <taxon>Ixodida</taxon>
        <taxon>Ixodoidea</taxon>
        <taxon>Ixodidae</taxon>
        <taxon>Ixodinae</taxon>
        <taxon>Ixodes</taxon>
    </lineage>
</organism>
<dbReference type="GO" id="GO:0005840">
    <property type="term" value="C:ribosome"/>
    <property type="evidence" value="ECO:0007669"/>
    <property type="project" value="UniProtKB-KW"/>
</dbReference>